<name>X1GHS8_9ZZZZ</name>
<evidence type="ECO:0000256" key="1">
    <source>
        <dbReference type="ARBA" id="ARBA00022768"/>
    </source>
</evidence>
<evidence type="ECO:0000256" key="2">
    <source>
        <dbReference type="ARBA" id="ARBA00022917"/>
    </source>
</evidence>
<reference evidence="4" key="1">
    <citation type="journal article" date="2014" name="Front. Microbiol.">
        <title>High frequency of phylogenetically diverse reductive dehalogenase-homologous genes in deep subseafloor sedimentary metagenomes.</title>
        <authorList>
            <person name="Kawai M."/>
            <person name="Futagami T."/>
            <person name="Toyoda A."/>
            <person name="Takaki Y."/>
            <person name="Nishi S."/>
            <person name="Hori S."/>
            <person name="Arai W."/>
            <person name="Tsubouchi T."/>
            <person name="Morono Y."/>
            <person name="Uchiyama I."/>
            <person name="Ito T."/>
            <person name="Fujiyama A."/>
            <person name="Inagaki F."/>
            <person name="Takami H."/>
        </authorList>
    </citation>
    <scope>NUCLEOTIDE SEQUENCE</scope>
    <source>
        <strain evidence="4">Expedition CK06-06</strain>
    </source>
</reference>
<comment type="caution">
    <text evidence="4">The sequence shown here is derived from an EMBL/GenBank/DDBJ whole genome shotgun (WGS) entry which is preliminary data.</text>
</comment>
<dbReference type="Gene3D" id="3.30.479.20">
    <property type="entry name" value="Elongation factor Ts, dimerisation domain"/>
    <property type="match status" value="1"/>
</dbReference>
<dbReference type="Pfam" id="PF00889">
    <property type="entry name" value="EF_TS"/>
    <property type="match status" value="1"/>
</dbReference>
<dbReference type="AlphaFoldDB" id="X1GHS8"/>
<dbReference type="PANTHER" id="PTHR11741:SF0">
    <property type="entry name" value="ELONGATION FACTOR TS, MITOCHONDRIAL"/>
    <property type="match status" value="1"/>
</dbReference>
<keyword evidence="2" id="KW-0648">Protein biosynthesis</keyword>
<protein>
    <recommendedName>
        <fullName evidence="3">Translation elongation factor EFTs/EF1B dimerisation domain-containing protein</fullName>
    </recommendedName>
</protein>
<dbReference type="InterPro" id="IPR014039">
    <property type="entry name" value="Transl_elong_EFTs/EF1B_dimer"/>
</dbReference>
<proteinExistence type="inferred from homology"/>
<evidence type="ECO:0000313" key="4">
    <source>
        <dbReference type="EMBL" id="GAH41169.1"/>
    </source>
</evidence>
<feature type="domain" description="Translation elongation factor EFTs/EF1B dimerisation" evidence="3">
    <location>
        <begin position="30"/>
        <end position="94"/>
    </location>
</feature>
<accession>X1GHS8</accession>
<dbReference type="PANTHER" id="PTHR11741">
    <property type="entry name" value="ELONGATION FACTOR TS"/>
    <property type="match status" value="1"/>
</dbReference>
<dbReference type="SUPFAM" id="SSF54713">
    <property type="entry name" value="Elongation factor Ts (EF-Ts), dimerisation domain"/>
    <property type="match status" value="1"/>
</dbReference>
<dbReference type="HAMAP" id="MF_00050">
    <property type="entry name" value="EF_Ts"/>
    <property type="match status" value="1"/>
</dbReference>
<sequence>DALLEAGGDAEKAVEVLKCRGLAIAEKKGERIASEGVIDAYIHHNRKLGALIELNCETDFVAHTDQFRQLAYDLAMQVAATSPQFITDEEMPAESELDPKVVCLLQQPFIKEPDRTVGEIIADTIARVGENIKVRRFARFEPGC</sequence>
<feature type="non-terminal residue" evidence="4">
    <location>
        <position position="1"/>
    </location>
</feature>
<dbReference type="GO" id="GO:0003746">
    <property type="term" value="F:translation elongation factor activity"/>
    <property type="evidence" value="ECO:0007669"/>
    <property type="project" value="UniProtKB-KW"/>
</dbReference>
<dbReference type="Gene3D" id="1.10.8.10">
    <property type="entry name" value="DNA helicase RuvA subunit, C-terminal domain"/>
    <property type="match status" value="1"/>
</dbReference>
<dbReference type="EMBL" id="BARU01007092">
    <property type="protein sequence ID" value="GAH41169.1"/>
    <property type="molecule type" value="Genomic_DNA"/>
</dbReference>
<gene>
    <name evidence="4" type="ORF">S03H2_13985</name>
</gene>
<keyword evidence="1" id="KW-0251">Elongation factor</keyword>
<organism evidence="4">
    <name type="scientific">marine sediment metagenome</name>
    <dbReference type="NCBI Taxonomy" id="412755"/>
    <lineage>
        <taxon>unclassified sequences</taxon>
        <taxon>metagenomes</taxon>
        <taxon>ecological metagenomes</taxon>
    </lineage>
</organism>
<dbReference type="InterPro" id="IPR001816">
    <property type="entry name" value="Transl_elong_EFTs/EF1B"/>
</dbReference>
<evidence type="ECO:0000259" key="3">
    <source>
        <dbReference type="Pfam" id="PF00889"/>
    </source>
</evidence>
<dbReference type="InterPro" id="IPR036402">
    <property type="entry name" value="EF-Ts_dimer_sf"/>
</dbReference>